<accession>A0ABP5JQW2</accession>
<sequence>MAEITYSQIQENLVQLAVATALEEAAARDRFERLNTKVVEAERNYRAIERLGFDPLTLNDFQQVGGALVGQARAVAAAANCAIELNGMARAAGLAIEQRHGGFDRAVASAPVPAANREAYNNRM</sequence>
<dbReference type="RefSeq" id="WP_344558356.1">
    <property type="nucleotide sequence ID" value="NZ_BAAANS010000078.1"/>
</dbReference>
<evidence type="ECO:0008006" key="4">
    <source>
        <dbReference type="Google" id="ProtNLM"/>
    </source>
</evidence>
<keyword evidence="1" id="KW-0175">Coiled coil</keyword>
<comment type="caution">
    <text evidence="2">The sequence shown here is derived from an EMBL/GenBank/DDBJ whole genome shotgun (WGS) entry which is preliminary data.</text>
</comment>
<dbReference type="Proteomes" id="UP001500897">
    <property type="component" value="Unassembled WGS sequence"/>
</dbReference>
<dbReference type="EMBL" id="BAAANS010000078">
    <property type="protein sequence ID" value="GAA2121452.1"/>
    <property type="molecule type" value="Genomic_DNA"/>
</dbReference>
<gene>
    <name evidence="2" type="ORF">GCM10009759_71180</name>
</gene>
<name>A0ABP5JQW2_9ACTN</name>
<proteinExistence type="predicted"/>
<evidence type="ECO:0000256" key="1">
    <source>
        <dbReference type="SAM" id="Coils"/>
    </source>
</evidence>
<evidence type="ECO:0000313" key="3">
    <source>
        <dbReference type="Proteomes" id="UP001500897"/>
    </source>
</evidence>
<organism evidence="2 3">
    <name type="scientific">Kitasatospora saccharophila</name>
    <dbReference type="NCBI Taxonomy" id="407973"/>
    <lineage>
        <taxon>Bacteria</taxon>
        <taxon>Bacillati</taxon>
        <taxon>Actinomycetota</taxon>
        <taxon>Actinomycetes</taxon>
        <taxon>Kitasatosporales</taxon>
        <taxon>Streptomycetaceae</taxon>
        <taxon>Kitasatospora</taxon>
    </lineage>
</organism>
<keyword evidence="3" id="KW-1185">Reference proteome</keyword>
<feature type="coiled-coil region" evidence="1">
    <location>
        <begin position="24"/>
        <end position="51"/>
    </location>
</feature>
<reference evidence="3" key="1">
    <citation type="journal article" date="2019" name="Int. J. Syst. Evol. Microbiol.">
        <title>The Global Catalogue of Microorganisms (GCM) 10K type strain sequencing project: providing services to taxonomists for standard genome sequencing and annotation.</title>
        <authorList>
            <consortium name="The Broad Institute Genomics Platform"/>
            <consortium name="The Broad Institute Genome Sequencing Center for Infectious Disease"/>
            <person name="Wu L."/>
            <person name="Ma J."/>
        </authorList>
    </citation>
    <scope>NUCLEOTIDE SEQUENCE [LARGE SCALE GENOMIC DNA]</scope>
    <source>
        <strain evidence="3">JCM 14559</strain>
    </source>
</reference>
<evidence type="ECO:0000313" key="2">
    <source>
        <dbReference type="EMBL" id="GAA2121452.1"/>
    </source>
</evidence>
<protein>
    <recommendedName>
        <fullName evidence="4">PE family protein</fullName>
    </recommendedName>
</protein>